<dbReference type="RefSeq" id="WP_016627632.1">
    <property type="nucleotide sequence ID" value="NZ_KE351851.1"/>
</dbReference>
<dbReference type="NCBIfam" id="TIGR01554">
    <property type="entry name" value="major_cap_HK97"/>
    <property type="match status" value="1"/>
</dbReference>
<dbReference type="InterPro" id="IPR024455">
    <property type="entry name" value="Phage_capsid"/>
</dbReference>
<dbReference type="Proteomes" id="UP000015750">
    <property type="component" value="Unassembled WGS sequence"/>
</dbReference>
<evidence type="ECO:0000313" key="4">
    <source>
        <dbReference type="EMBL" id="EPI05099.1"/>
    </source>
</evidence>
<dbReference type="SUPFAM" id="SSF56563">
    <property type="entry name" value="Major capsid protein gp5"/>
    <property type="match status" value="1"/>
</dbReference>
<accession>A0ABC9TLN3</accession>
<feature type="domain" description="Phage capsid-like C-terminal" evidence="3">
    <location>
        <begin position="154"/>
        <end position="421"/>
    </location>
</feature>
<comment type="caution">
    <text evidence="4">The sequence shown here is derived from an EMBL/GenBank/DDBJ whole genome shotgun (WGS) entry which is preliminary data.</text>
</comment>
<dbReference type="EMBL" id="ATIR01000098">
    <property type="protein sequence ID" value="EPI05099.1"/>
    <property type="molecule type" value="Genomic_DNA"/>
</dbReference>
<comment type="subcellular location">
    <subcellularLocation>
        <location evidence="1">Virion</location>
    </subcellularLocation>
</comment>
<organism evidence="4 5">
    <name type="scientific">Enterococcus faecalis RP2S-4</name>
    <dbReference type="NCBI Taxonomy" id="1244145"/>
    <lineage>
        <taxon>Bacteria</taxon>
        <taxon>Bacillati</taxon>
        <taxon>Bacillota</taxon>
        <taxon>Bacilli</taxon>
        <taxon>Lactobacillales</taxon>
        <taxon>Enterococcaceae</taxon>
        <taxon>Enterococcus</taxon>
    </lineage>
</organism>
<evidence type="ECO:0000259" key="3">
    <source>
        <dbReference type="Pfam" id="PF05065"/>
    </source>
</evidence>
<feature type="coiled-coil region" evidence="2">
    <location>
        <begin position="4"/>
        <end position="62"/>
    </location>
</feature>
<sequence>MKMRKILEKRAAKLKAKLASMEERAKSETLTRDELSDIESQVEEVTAELDEINDAIAELPEEDVTELGDVVEDLGAATDEIVEEVDGKGTEEDDPEPADDKERSRVLDIIGKGISSRGEEKVKKLTQRSAFLRYLAGRITPNQARSFGVGFNNGKVLVPQELSKEIISYLQEENPLRKFASVHQTKGTQGFPVQVKQAEANTVTSERDENNLIPFTDIEFDDVYLNPIEFDAIIKVTKKLTHMSDFDIEAIVLDELKKAYLRKETFWYFSSPDNKGALAKKAVAFTGKGDNDYLKVVQLKNALPTAMRSGARFMINRAAQTLLESMLDSTGNPILKDAGNDDFDYKLFTYPVEVTDYADKYNETTKKFDPTVPVIYFGNFSYFHIQDVIGSLEIEKLTELFARENKVGFKIYHLNDGQLIYGPFETPVYSLDLSTTPAPNPGE</sequence>
<evidence type="ECO:0000256" key="2">
    <source>
        <dbReference type="SAM" id="Coils"/>
    </source>
</evidence>
<reference evidence="4 5" key="1">
    <citation type="submission" date="2013-06" db="EMBL/GenBank/DDBJ databases">
        <authorList>
            <person name="Weinstock G."/>
            <person name="Sodergren E."/>
            <person name="Lobos E.A."/>
            <person name="Fulton L."/>
            <person name="Fulton R."/>
            <person name="Courtney L."/>
            <person name="Fronick C."/>
            <person name="O'Laughlin M."/>
            <person name="Godfrey J."/>
            <person name="Wilson R.M."/>
            <person name="Miner T."/>
            <person name="Farmer C."/>
            <person name="Delehaunty K."/>
            <person name="Cordes M."/>
            <person name="Minx P."/>
            <person name="Tomlinson C."/>
            <person name="Chen J."/>
            <person name="Wollam A."/>
            <person name="Pepin K.H."/>
            <person name="Bhonagiri V."/>
            <person name="Zhang X."/>
            <person name="Warren W."/>
            <person name="Mitreva M."/>
            <person name="Mardis E.R."/>
            <person name="Wilson R.K."/>
        </authorList>
    </citation>
    <scope>NUCLEOTIDE SEQUENCE [LARGE SCALE GENOMIC DNA]</scope>
    <source>
        <strain evidence="4 5">RP2S-4</strain>
    </source>
</reference>
<evidence type="ECO:0000256" key="1">
    <source>
        <dbReference type="ARBA" id="ARBA00004328"/>
    </source>
</evidence>
<dbReference type="Pfam" id="PF05065">
    <property type="entry name" value="Phage_capsid"/>
    <property type="match status" value="1"/>
</dbReference>
<name>A0ABC9TLN3_ENTFL</name>
<protein>
    <submittedName>
        <fullName evidence="4">Phage major capsid protein, HK97 family</fullName>
    </submittedName>
</protein>
<evidence type="ECO:0000313" key="5">
    <source>
        <dbReference type="Proteomes" id="UP000015750"/>
    </source>
</evidence>
<proteinExistence type="predicted"/>
<dbReference type="InterPro" id="IPR054612">
    <property type="entry name" value="Phage_capsid-like_C"/>
</dbReference>
<dbReference type="AlphaFoldDB" id="A0ABC9TLN3"/>
<keyword evidence="2" id="KW-0175">Coiled coil</keyword>
<gene>
    <name evidence="4" type="ORF">D358_02566</name>
</gene>